<protein>
    <submittedName>
        <fullName evidence="2">cAMP-binding domain of CRP or a regulatory subunit of cAMP-dependent protein kinases</fullName>
    </submittedName>
</protein>
<dbReference type="Gene3D" id="2.60.120.10">
    <property type="entry name" value="Jelly Rolls"/>
    <property type="match status" value="1"/>
</dbReference>
<keyword evidence="2" id="KW-0418">Kinase</keyword>
<gene>
    <name evidence="2" type="ORF">SAMN04488121_11371</name>
</gene>
<dbReference type="Proteomes" id="UP000199045">
    <property type="component" value="Unassembled WGS sequence"/>
</dbReference>
<dbReference type="EMBL" id="FNBN01000013">
    <property type="protein sequence ID" value="SDH50028.1"/>
    <property type="molecule type" value="Genomic_DNA"/>
</dbReference>
<dbReference type="InterPro" id="IPR018490">
    <property type="entry name" value="cNMP-bd_dom_sf"/>
</dbReference>
<proteinExistence type="predicted"/>
<dbReference type="GO" id="GO:0016301">
    <property type="term" value="F:kinase activity"/>
    <property type="evidence" value="ECO:0007669"/>
    <property type="project" value="UniProtKB-KW"/>
</dbReference>
<dbReference type="Pfam" id="PF00027">
    <property type="entry name" value="cNMP_binding"/>
    <property type="match status" value="1"/>
</dbReference>
<evidence type="ECO:0000313" key="2">
    <source>
        <dbReference type="EMBL" id="SDH50028.1"/>
    </source>
</evidence>
<dbReference type="InterPro" id="IPR014710">
    <property type="entry name" value="RmlC-like_jellyroll"/>
</dbReference>
<evidence type="ECO:0000259" key="1">
    <source>
        <dbReference type="PROSITE" id="PS50042"/>
    </source>
</evidence>
<name>A0A1G8CWZ6_CHIFI</name>
<keyword evidence="2" id="KW-0808">Transferase</keyword>
<organism evidence="2 3">
    <name type="scientific">Chitinophaga filiformis</name>
    <name type="common">Myxococcus filiformis</name>
    <name type="synonym">Flexibacter filiformis</name>
    <dbReference type="NCBI Taxonomy" id="104663"/>
    <lineage>
        <taxon>Bacteria</taxon>
        <taxon>Pseudomonadati</taxon>
        <taxon>Bacteroidota</taxon>
        <taxon>Chitinophagia</taxon>
        <taxon>Chitinophagales</taxon>
        <taxon>Chitinophagaceae</taxon>
        <taxon>Chitinophaga</taxon>
    </lineage>
</organism>
<reference evidence="2 3" key="1">
    <citation type="submission" date="2016-10" db="EMBL/GenBank/DDBJ databases">
        <authorList>
            <person name="de Groot N.N."/>
        </authorList>
    </citation>
    <scope>NUCLEOTIDE SEQUENCE [LARGE SCALE GENOMIC DNA]</scope>
    <source>
        <strain evidence="2 3">DSM 527</strain>
    </source>
</reference>
<evidence type="ECO:0000313" key="3">
    <source>
        <dbReference type="Proteomes" id="UP000199045"/>
    </source>
</evidence>
<dbReference type="CDD" id="cd00038">
    <property type="entry name" value="CAP_ED"/>
    <property type="match status" value="1"/>
</dbReference>
<dbReference type="OrthoDB" id="9152304at2"/>
<sequence>MSEVLRSYINTYASTTLTDAEFEIVMKAFTFKRLRRKQYLLQEGDVCKFFGFILKGAMRQYSVDSRGTEYVINLGLEESWIGDRESFFMLTPSRYNIDAWEDTDLLLITNEDFQRLLDTIPAVVTMVRIIDQRYHIATQRRLHSSIAYTARERYEELANTDPELIQRFPQQMIASYLGISPETLSRIRRQSIER</sequence>
<dbReference type="AlphaFoldDB" id="A0A1G8CWZ6"/>
<dbReference type="SUPFAM" id="SSF51206">
    <property type="entry name" value="cAMP-binding domain-like"/>
    <property type="match status" value="1"/>
</dbReference>
<dbReference type="RefSeq" id="WP_089838379.1">
    <property type="nucleotide sequence ID" value="NZ_FNBN01000013.1"/>
</dbReference>
<dbReference type="STRING" id="104663.SAMN04488121_11371"/>
<accession>A0A1G8CWZ6</accession>
<dbReference type="InterPro" id="IPR000595">
    <property type="entry name" value="cNMP-bd_dom"/>
</dbReference>
<dbReference type="PROSITE" id="PS50042">
    <property type="entry name" value="CNMP_BINDING_3"/>
    <property type="match status" value="1"/>
</dbReference>
<feature type="domain" description="Cyclic nucleotide-binding" evidence="1">
    <location>
        <begin position="13"/>
        <end position="117"/>
    </location>
</feature>